<name>A0A183BI20_GLOPA</name>
<evidence type="ECO:0000313" key="1">
    <source>
        <dbReference type="Proteomes" id="UP000050741"/>
    </source>
</evidence>
<sequence length="140" mass="15826">MMFTYWPRPSTFPVPPFSQLSLPDLVELDMANHQCQCRLAPFAPHSFPKGIDDGFVYCLRQNIDNTRSTGTQTDEEIPAAGVAQYSEEFGLDDPELANLCSQLAQRLLDIADGWASKLEPMKRKPEGMFSRICSSFFSLW</sequence>
<dbReference type="WBParaSite" id="GPLIN_000024900">
    <property type="protein sequence ID" value="GPLIN_000024900"/>
    <property type="gene ID" value="GPLIN_000024900"/>
</dbReference>
<protein>
    <submittedName>
        <fullName evidence="2">Uncharacterized protein</fullName>
    </submittedName>
</protein>
<accession>A0A183BI20</accession>
<reference evidence="1" key="1">
    <citation type="submission" date="2013-12" db="EMBL/GenBank/DDBJ databases">
        <authorList>
            <person name="Aslett M."/>
        </authorList>
    </citation>
    <scope>NUCLEOTIDE SEQUENCE [LARGE SCALE GENOMIC DNA]</scope>
    <source>
        <strain evidence="1">Lindley</strain>
    </source>
</reference>
<proteinExistence type="predicted"/>
<organism evidence="1 2">
    <name type="scientific">Globodera pallida</name>
    <name type="common">Potato cyst nematode worm</name>
    <name type="synonym">Heterodera pallida</name>
    <dbReference type="NCBI Taxonomy" id="36090"/>
    <lineage>
        <taxon>Eukaryota</taxon>
        <taxon>Metazoa</taxon>
        <taxon>Ecdysozoa</taxon>
        <taxon>Nematoda</taxon>
        <taxon>Chromadorea</taxon>
        <taxon>Rhabditida</taxon>
        <taxon>Tylenchina</taxon>
        <taxon>Tylenchomorpha</taxon>
        <taxon>Tylenchoidea</taxon>
        <taxon>Heteroderidae</taxon>
        <taxon>Heteroderinae</taxon>
        <taxon>Globodera</taxon>
    </lineage>
</organism>
<keyword evidence="1" id="KW-1185">Reference proteome</keyword>
<dbReference type="Proteomes" id="UP000050741">
    <property type="component" value="Unassembled WGS sequence"/>
</dbReference>
<dbReference type="AlphaFoldDB" id="A0A183BI20"/>
<reference evidence="1" key="2">
    <citation type="submission" date="2014-05" db="EMBL/GenBank/DDBJ databases">
        <title>The genome and life-stage specific transcriptomes of Globodera pallida elucidate key aspects of plant parasitism by a cyst nematode.</title>
        <authorList>
            <person name="Cotton J.A."/>
            <person name="Lilley C.J."/>
            <person name="Jones L.M."/>
            <person name="Kikuchi T."/>
            <person name="Reid A.J."/>
            <person name="Thorpe P."/>
            <person name="Tsai I.J."/>
            <person name="Beasley H."/>
            <person name="Blok V."/>
            <person name="Cock P.J.A."/>
            <person name="Van den Akker S.E."/>
            <person name="Holroyd N."/>
            <person name="Hunt M."/>
            <person name="Mantelin S."/>
            <person name="Naghra H."/>
            <person name="Pain A."/>
            <person name="Palomares-Rius J.E."/>
            <person name="Zarowiecki M."/>
            <person name="Berriman M."/>
            <person name="Jones J.T."/>
            <person name="Urwin P.E."/>
        </authorList>
    </citation>
    <scope>NUCLEOTIDE SEQUENCE [LARGE SCALE GENOMIC DNA]</scope>
    <source>
        <strain evidence="1">Lindley</strain>
    </source>
</reference>
<reference evidence="2" key="3">
    <citation type="submission" date="2016-06" db="UniProtKB">
        <authorList>
            <consortium name="WormBaseParasite"/>
        </authorList>
    </citation>
    <scope>IDENTIFICATION</scope>
</reference>
<evidence type="ECO:0000313" key="2">
    <source>
        <dbReference type="WBParaSite" id="GPLIN_000024900"/>
    </source>
</evidence>